<reference evidence="2" key="1">
    <citation type="submission" date="2020-10" db="EMBL/GenBank/DDBJ databases">
        <title>Genome Sequence of Monilinia vaccinii-corymbosi Sheds Light on Mummy Berry Disease Infection of Blueberry and Mating Type.</title>
        <authorList>
            <person name="Yow A.G."/>
            <person name="Zhang Y."/>
            <person name="Bansal K."/>
            <person name="Eacker S.M."/>
            <person name="Sullivan S."/>
            <person name="Liachko I."/>
            <person name="Cubeta M.A."/>
            <person name="Rollins J.A."/>
            <person name="Ashrafi H."/>
        </authorList>
    </citation>
    <scope>NUCLEOTIDE SEQUENCE</scope>
    <source>
        <strain evidence="2">RL-1</strain>
    </source>
</reference>
<evidence type="ECO:0000256" key="1">
    <source>
        <dbReference type="SAM" id="MobiDB-lite"/>
    </source>
</evidence>
<sequence>MGFSTAHLARSSSSKMKASNSSPGGESLKRTAEFMDDAEEQPIKRVKPTKPDRNQIAPPKSRPVRNRKNVAPKSIQLLFTSDRVNTTSDTTPLGNTAAARIIDLEVKLKSKAAKGKMYKQRLRDIEARFDDLSRKHYTLGLDHSVEENLQIAERNLKTFRHAYEMVKDKEIQQVSYIIFEGRKTPCFISQNYSGPNITAEELAIQKAADDEEVAEVEDFLNGITREFDNPVESIEEVPEHLQLTDEEIENLMEEHAEKLRKERGSSDPLELIGSIVCLTLTPRVVLLLLLLIKKIQPVQDQMEEQRKEANDNK</sequence>
<dbReference type="AlphaFoldDB" id="A0A8A3PJU6"/>
<dbReference type="EMBL" id="CP063409">
    <property type="protein sequence ID" value="QSZ35269.1"/>
    <property type="molecule type" value="Genomic_DNA"/>
</dbReference>
<organism evidence="2 3">
    <name type="scientific">Monilinia vaccinii-corymbosi</name>
    <dbReference type="NCBI Taxonomy" id="61207"/>
    <lineage>
        <taxon>Eukaryota</taxon>
        <taxon>Fungi</taxon>
        <taxon>Dikarya</taxon>
        <taxon>Ascomycota</taxon>
        <taxon>Pezizomycotina</taxon>
        <taxon>Leotiomycetes</taxon>
        <taxon>Helotiales</taxon>
        <taxon>Sclerotiniaceae</taxon>
        <taxon>Monilinia</taxon>
    </lineage>
</organism>
<name>A0A8A3PJU6_9HELO</name>
<evidence type="ECO:0000313" key="3">
    <source>
        <dbReference type="Proteomes" id="UP000672032"/>
    </source>
</evidence>
<keyword evidence="3" id="KW-1185">Reference proteome</keyword>
<proteinExistence type="predicted"/>
<feature type="compositionally biased region" description="Low complexity" evidence="1">
    <location>
        <begin position="11"/>
        <end position="22"/>
    </location>
</feature>
<dbReference type="Proteomes" id="UP000672032">
    <property type="component" value="Chromosome 5"/>
</dbReference>
<evidence type="ECO:0000313" key="2">
    <source>
        <dbReference type="EMBL" id="QSZ35269.1"/>
    </source>
</evidence>
<accession>A0A8A3PJU6</accession>
<feature type="region of interest" description="Disordered" evidence="1">
    <location>
        <begin position="1"/>
        <end position="71"/>
    </location>
</feature>
<dbReference type="OrthoDB" id="3503103at2759"/>
<protein>
    <submittedName>
        <fullName evidence="2">Uncharacterized protein</fullName>
    </submittedName>
</protein>
<gene>
    <name evidence="2" type="ORF">DSL72_008138</name>
</gene>